<keyword evidence="1" id="KW-1133">Transmembrane helix</keyword>
<dbReference type="EMBL" id="FWXO01000007">
    <property type="protein sequence ID" value="SMC87256.1"/>
    <property type="molecule type" value="Genomic_DNA"/>
</dbReference>
<dbReference type="Proteomes" id="UP000192360">
    <property type="component" value="Unassembled WGS sequence"/>
</dbReference>
<proteinExistence type="predicted"/>
<dbReference type="STRING" id="504486.SAMN05660703_3156"/>
<keyword evidence="1" id="KW-0812">Transmembrane</keyword>
<dbReference type="SUPFAM" id="SSF81343">
    <property type="entry name" value="Fumarate reductase respiratory complex transmembrane subunits"/>
    <property type="match status" value="1"/>
</dbReference>
<name>A0A1W2CQK4_9FLAO</name>
<keyword evidence="1" id="KW-0472">Membrane</keyword>
<evidence type="ECO:0000256" key="1">
    <source>
        <dbReference type="SAM" id="Phobius"/>
    </source>
</evidence>
<protein>
    <submittedName>
        <fullName evidence="2">Uncharacterized protein</fullName>
    </submittedName>
</protein>
<evidence type="ECO:0000313" key="3">
    <source>
        <dbReference type="Proteomes" id="UP000192360"/>
    </source>
</evidence>
<sequence>MNIKKLHYFSGITISIFIGLHLINHFYSIFGAKAHIELMNDFRVVYRNIIAETILLFAVGIQIVSGIKLFFKKRKNVSDFFERLQIWSGLYLALF</sequence>
<dbReference type="AlphaFoldDB" id="A0A1W2CQK4"/>
<feature type="non-terminal residue" evidence="2">
    <location>
        <position position="95"/>
    </location>
</feature>
<organism evidence="2 3">
    <name type="scientific">Cellulophaga tyrosinoxydans</name>
    <dbReference type="NCBI Taxonomy" id="504486"/>
    <lineage>
        <taxon>Bacteria</taxon>
        <taxon>Pseudomonadati</taxon>
        <taxon>Bacteroidota</taxon>
        <taxon>Flavobacteriia</taxon>
        <taxon>Flavobacteriales</taxon>
        <taxon>Flavobacteriaceae</taxon>
        <taxon>Cellulophaga</taxon>
    </lineage>
</organism>
<evidence type="ECO:0000313" key="2">
    <source>
        <dbReference type="EMBL" id="SMC87256.1"/>
    </source>
</evidence>
<accession>A0A1W2CQK4</accession>
<feature type="transmembrane region" description="Helical" evidence="1">
    <location>
        <begin position="7"/>
        <end position="29"/>
    </location>
</feature>
<dbReference type="GO" id="GO:0016020">
    <property type="term" value="C:membrane"/>
    <property type="evidence" value="ECO:0007669"/>
    <property type="project" value="InterPro"/>
</dbReference>
<dbReference type="RefSeq" id="WP_200810853.1">
    <property type="nucleotide sequence ID" value="NZ_FWXO01000007.1"/>
</dbReference>
<reference evidence="2 3" key="1">
    <citation type="submission" date="2017-04" db="EMBL/GenBank/DDBJ databases">
        <authorList>
            <person name="Afonso C.L."/>
            <person name="Miller P.J."/>
            <person name="Scott M.A."/>
            <person name="Spackman E."/>
            <person name="Goraichik I."/>
            <person name="Dimitrov K.M."/>
            <person name="Suarez D.L."/>
            <person name="Swayne D.E."/>
        </authorList>
    </citation>
    <scope>NUCLEOTIDE SEQUENCE [LARGE SCALE GENOMIC DNA]</scope>
    <source>
        <strain evidence="2 3">DSM 21164</strain>
    </source>
</reference>
<keyword evidence="3" id="KW-1185">Reference proteome</keyword>
<dbReference type="InterPro" id="IPR034804">
    <property type="entry name" value="SQR/QFR_C/D"/>
</dbReference>
<gene>
    <name evidence="2" type="ORF">SAMN05660703_3156</name>
</gene>
<feature type="transmembrane region" description="Helical" evidence="1">
    <location>
        <begin position="49"/>
        <end position="71"/>
    </location>
</feature>